<dbReference type="STRING" id="60169.A0A1V6NL52"/>
<accession>A0A1V6NL52</accession>
<comment type="caution">
    <text evidence="5">The sequence shown here is derived from an EMBL/GenBank/DDBJ whole genome shotgun (WGS) entry which is preliminary data.</text>
</comment>
<dbReference type="GO" id="GO:0032259">
    <property type="term" value="P:methylation"/>
    <property type="evidence" value="ECO:0007669"/>
    <property type="project" value="UniProtKB-KW"/>
</dbReference>
<gene>
    <name evidence="5" type="ORF">PENPOL_c006G04233</name>
</gene>
<feature type="domain" description="O-methyltransferase C-terminal" evidence="4">
    <location>
        <begin position="193"/>
        <end position="401"/>
    </location>
</feature>
<dbReference type="InterPro" id="IPR001077">
    <property type="entry name" value="COMT_C"/>
</dbReference>
<dbReference type="Gene3D" id="3.40.50.150">
    <property type="entry name" value="Vaccinia Virus protein VP39"/>
    <property type="match status" value="1"/>
</dbReference>
<keyword evidence="1" id="KW-0489">Methyltransferase</keyword>
<dbReference type="InterPro" id="IPR029063">
    <property type="entry name" value="SAM-dependent_MTases_sf"/>
</dbReference>
<name>A0A1V6NL52_PENPO</name>
<dbReference type="PANTHER" id="PTHR43712">
    <property type="entry name" value="PUTATIVE (AFU_ORTHOLOGUE AFUA_4G14580)-RELATED"/>
    <property type="match status" value="1"/>
</dbReference>
<dbReference type="SUPFAM" id="SSF53335">
    <property type="entry name" value="S-adenosyl-L-methionine-dependent methyltransferases"/>
    <property type="match status" value="1"/>
</dbReference>
<dbReference type="InterPro" id="IPR036388">
    <property type="entry name" value="WH-like_DNA-bd_sf"/>
</dbReference>
<evidence type="ECO:0000313" key="5">
    <source>
        <dbReference type="EMBL" id="OQD65484.1"/>
    </source>
</evidence>
<dbReference type="GO" id="GO:0044550">
    <property type="term" value="P:secondary metabolite biosynthetic process"/>
    <property type="evidence" value="ECO:0007669"/>
    <property type="project" value="UniProtKB-ARBA"/>
</dbReference>
<evidence type="ECO:0000256" key="1">
    <source>
        <dbReference type="ARBA" id="ARBA00022603"/>
    </source>
</evidence>
<keyword evidence="6" id="KW-1185">Reference proteome</keyword>
<dbReference type="GO" id="GO:0008171">
    <property type="term" value="F:O-methyltransferase activity"/>
    <property type="evidence" value="ECO:0007669"/>
    <property type="project" value="InterPro"/>
</dbReference>
<dbReference type="EMBL" id="MDYM01000006">
    <property type="protein sequence ID" value="OQD65484.1"/>
    <property type="molecule type" value="Genomic_DNA"/>
</dbReference>
<dbReference type="CDD" id="cd02440">
    <property type="entry name" value="AdoMet_MTases"/>
    <property type="match status" value="1"/>
</dbReference>
<evidence type="ECO:0000313" key="6">
    <source>
        <dbReference type="Proteomes" id="UP000191408"/>
    </source>
</evidence>
<evidence type="ECO:0000256" key="3">
    <source>
        <dbReference type="ARBA" id="ARBA00022691"/>
    </source>
</evidence>
<dbReference type="Gene3D" id="1.10.10.10">
    <property type="entry name" value="Winged helix-like DNA-binding domain superfamily/Winged helix DNA-binding domain"/>
    <property type="match status" value="1"/>
</dbReference>
<keyword evidence="3" id="KW-0949">S-adenosyl-L-methionine</keyword>
<dbReference type="AlphaFoldDB" id="A0A1V6NL52"/>
<dbReference type="PANTHER" id="PTHR43712:SF16">
    <property type="entry name" value="O-METHYLTRANSFERASE ELCB"/>
    <property type="match status" value="1"/>
</dbReference>
<organism evidence="5 6">
    <name type="scientific">Penicillium polonicum</name>
    <dbReference type="NCBI Taxonomy" id="60169"/>
    <lineage>
        <taxon>Eukaryota</taxon>
        <taxon>Fungi</taxon>
        <taxon>Dikarya</taxon>
        <taxon>Ascomycota</taxon>
        <taxon>Pezizomycotina</taxon>
        <taxon>Eurotiomycetes</taxon>
        <taxon>Eurotiomycetidae</taxon>
        <taxon>Eurotiales</taxon>
        <taxon>Aspergillaceae</taxon>
        <taxon>Penicillium</taxon>
    </lineage>
</organism>
<proteinExistence type="predicted"/>
<dbReference type="Proteomes" id="UP000191408">
    <property type="component" value="Unassembled WGS sequence"/>
</dbReference>
<dbReference type="InterPro" id="IPR016461">
    <property type="entry name" value="COMT-like"/>
</dbReference>
<keyword evidence="2" id="KW-0808">Transferase</keyword>
<dbReference type="SUPFAM" id="SSF46785">
    <property type="entry name" value="Winged helix' DNA-binding domain"/>
    <property type="match status" value="1"/>
</dbReference>
<reference evidence="6" key="1">
    <citation type="journal article" date="2017" name="Nat. Microbiol.">
        <title>Global analysis of biosynthetic gene clusters reveals vast potential of secondary metabolite production in Penicillium species.</title>
        <authorList>
            <person name="Nielsen J.C."/>
            <person name="Grijseels S."/>
            <person name="Prigent S."/>
            <person name="Ji B."/>
            <person name="Dainat J."/>
            <person name="Nielsen K.F."/>
            <person name="Frisvad J.C."/>
            <person name="Workman M."/>
            <person name="Nielsen J."/>
        </authorList>
    </citation>
    <scope>NUCLEOTIDE SEQUENCE [LARGE SCALE GENOMIC DNA]</scope>
    <source>
        <strain evidence="6">IBT 4502</strain>
    </source>
</reference>
<evidence type="ECO:0000256" key="2">
    <source>
        <dbReference type="ARBA" id="ARBA00022679"/>
    </source>
</evidence>
<protein>
    <recommendedName>
        <fullName evidence="4">O-methyltransferase C-terminal domain-containing protein</fullName>
    </recommendedName>
</protein>
<dbReference type="PROSITE" id="PS51683">
    <property type="entry name" value="SAM_OMT_II"/>
    <property type="match status" value="1"/>
</dbReference>
<dbReference type="OrthoDB" id="1606438at2759"/>
<dbReference type="InterPro" id="IPR036390">
    <property type="entry name" value="WH_DNA-bd_sf"/>
</dbReference>
<sequence length="425" mass="48245">MAVTKRQSLVLDTARQALKQAERLVSYLEKNGLEEPNFTSNSPPHPENSEYDEIRISLTQVAEDLTLLANGPLQWIRTFCCYAHDLAAWQVALRFQYFTIVPLDRPMSVKDMAAQAQMDEDRLRRVMKFLTTQRCFQEVADDQFEHTALSAYIARNKDIEQCFSFDARADEMFEAASLTAASIEKSPYTSNAEDSAFNLRFGTSPYKWYAENPKRGARFASAMAGLVQMNRDTTELRNRFPWANLANKKVVDVGGGSGHISIFLATEFPELSFVVQDVNTVFLEEGPRRADFPRVQDRVSFMQYSFYEPQPITDAGLFFLRQVIHNYPDDVSVKIFKSFVPAMEKCGAGTSLLINDMLLPPPNVEPKVDEHHLRQIDIHMLNGYAAKQRTVDEFVQLLKEADSRFEVVKVHGKGIMGLLEVQLGA</sequence>
<dbReference type="Pfam" id="PF00891">
    <property type="entry name" value="Methyltransf_2"/>
    <property type="match status" value="1"/>
</dbReference>
<evidence type="ECO:0000259" key="4">
    <source>
        <dbReference type="Pfam" id="PF00891"/>
    </source>
</evidence>